<keyword evidence="1" id="KW-1133">Transmembrane helix</keyword>
<evidence type="ECO:0000313" key="3">
    <source>
        <dbReference type="Proteomes" id="UP000073601"/>
    </source>
</evidence>
<keyword evidence="1" id="KW-0812">Transmembrane</keyword>
<dbReference type="OrthoDB" id="5917376at2"/>
<organism evidence="2 3">
    <name type="scientific">Grimontia marina</name>
    <dbReference type="NCBI Taxonomy" id="646534"/>
    <lineage>
        <taxon>Bacteria</taxon>
        <taxon>Pseudomonadati</taxon>
        <taxon>Pseudomonadota</taxon>
        <taxon>Gammaproteobacteria</taxon>
        <taxon>Vibrionales</taxon>
        <taxon>Vibrionaceae</taxon>
        <taxon>Grimontia</taxon>
    </lineage>
</organism>
<dbReference type="EMBL" id="FIZY01000006">
    <property type="protein sequence ID" value="CZF79405.1"/>
    <property type="molecule type" value="Genomic_DNA"/>
</dbReference>
<protein>
    <submittedName>
        <fullName evidence="2">Uncharacterized protein</fullName>
    </submittedName>
</protein>
<accession>A0A128EYS0</accession>
<dbReference type="AlphaFoldDB" id="A0A128EYS0"/>
<gene>
    <name evidence="2" type="ORF">GMA8713_00958</name>
</gene>
<feature type="transmembrane region" description="Helical" evidence="1">
    <location>
        <begin position="12"/>
        <end position="30"/>
    </location>
</feature>
<keyword evidence="1" id="KW-0472">Membrane</keyword>
<proteinExistence type="predicted"/>
<evidence type="ECO:0000256" key="1">
    <source>
        <dbReference type="SAM" id="Phobius"/>
    </source>
</evidence>
<dbReference type="Proteomes" id="UP000073601">
    <property type="component" value="Unassembled WGS sequence"/>
</dbReference>
<name>A0A128EYS0_9GAMM</name>
<reference evidence="3" key="1">
    <citation type="submission" date="2016-02" db="EMBL/GenBank/DDBJ databases">
        <authorList>
            <person name="Rodrigo-Torres Lidia"/>
            <person name="Arahal R.David."/>
        </authorList>
    </citation>
    <scope>NUCLEOTIDE SEQUENCE [LARGE SCALE GENOMIC DNA]</scope>
    <source>
        <strain evidence="3">CECT 8713</strain>
    </source>
</reference>
<sequence length="136" mass="15170">MAAEKLTTGRLVQILVVMAVLITAFIWRTLEHNEPATMVKCSVVVGACSVSLNAETIEIKTENQDDNSRVLVVNSVYEPGELRLLGDPEIVITSQKIMKSAGEKSAYIYALPDDVKYESTQKWILIIDRDQLVINF</sequence>
<dbReference type="RefSeq" id="WP_062706346.1">
    <property type="nucleotide sequence ID" value="NZ_CAWRCI010000006.1"/>
</dbReference>
<keyword evidence="3" id="KW-1185">Reference proteome</keyword>
<evidence type="ECO:0000313" key="2">
    <source>
        <dbReference type="EMBL" id="CZF79405.1"/>
    </source>
</evidence>